<sequence>MSYREMELGDTDIYILEMALLVASEVMALGCPPTSRSQYILQRLQVQQSIAFLFFYCSEGIMKVFKLSIKRYGVANFKKMSHPISAFPVWLNNYPL</sequence>
<dbReference type="AlphaFoldDB" id="Q0IYG7"/>
<accession>Q0IYG7</accession>
<reference evidence="2" key="2">
    <citation type="journal article" date="2008" name="Nucleic Acids Res.">
        <title>The rice annotation project database (RAP-DB): 2008 update.</title>
        <authorList>
            <consortium name="The rice annotation project (RAP)"/>
        </authorList>
    </citation>
    <scope>GENOME REANNOTATION</scope>
    <source>
        <strain evidence="2">cv. Nipponbare</strain>
    </source>
</reference>
<dbReference type="KEGG" id="dosa:Os10g0318000"/>
<dbReference type="EMBL" id="AP008216">
    <property type="protein sequence ID" value="BAF26248.1"/>
    <property type="molecule type" value="Genomic_DNA"/>
</dbReference>
<name>Q0IYG7_ORYSJ</name>
<evidence type="ECO:0000313" key="1">
    <source>
        <dbReference type="EMBL" id="BAF26248.1"/>
    </source>
</evidence>
<organism evidence="1 2">
    <name type="scientific">Oryza sativa subsp. japonica</name>
    <name type="common">Rice</name>
    <dbReference type="NCBI Taxonomy" id="39947"/>
    <lineage>
        <taxon>Eukaryota</taxon>
        <taxon>Viridiplantae</taxon>
        <taxon>Streptophyta</taxon>
        <taxon>Embryophyta</taxon>
        <taxon>Tracheophyta</taxon>
        <taxon>Spermatophyta</taxon>
        <taxon>Magnoliopsida</taxon>
        <taxon>Liliopsida</taxon>
        <taxon>Poales</taxon>
        <taxon>Poaceae</taxon>
        <taxon>BOP clade</taxon>
        <taxon>Oryzoideae</taxon>
        <taxon>Oryzeae</taxon>
        <taxon>Oryzinae</taxon>
        <taxon>Oryza</taxon>
        <taxon>Oryza sativa</taxon>
    </lineage>
</organism>
<dbReference type="Proteomes" id="UP000000763">
    <property type="component" value="Chromosome 10"/>
</dbReference>
<reference evidence="1 2" key="1">
    <citation type="journal article" date="2005" name="Nature">
        <title>The map-based sequence of the rice genome.</title>
        <authorList>
            <consortium name="International rice genome sequencing project (IRGSP)"/>
            <person name="Matsumoto T."/>
            <person name="Wu J."/>
            <person name="Kanamori H."/>
            <person name="Katayose Y."/>
            <person name="Fujisawa M."/>
            <person name="Namiki N."/>
            <person name="Mizuno H."/>
            <person name="Yamamoto K."/>
            <person name="Antonio B.A."/>
            <person name="Baba T."/>
            <person name="Sakata K."/>
            <person name="Nagamura Y."/>
            <person name="Aoki H."/>
            <person name="Arikawa K."/>
            <person name="Arita K."/>
            <person name="Bito T."/>
            <person name="Chiden Y."/>
            <person name="Fujitsuka N."/>
            <person name="Fukunaka R."/>
            <person name="Hamada M."/>
            <person name="Harada C."/>
            <person name="Hayashi A."/>
            <person name="Hijishita S."/>
            <person name="Honda M."/>
            <person name="Hosokawa S."/>
            <person name="Ichikawa Y."/>
            <person name="Idonuma A."/>
            <person name="Iijima M."/>
            <person name="Ikeda M."/>
            <person name="Ikeno M."/>
            <person name="Ito K."/>
            <person name="Ito S."/>
            <person name="Ito T."/>
            <person name="Ito Y."/>
            <person name="Ito Y."/>
            <person name="Iwabuchi A."/>
            <person name="Kamiya K."/>
            <person name="Karasawa W."/>
            <person name="Kurita K."/>
            <person name="Katagiri S."/>
            <person name="Kikuta A."/>
            <person name="Kobayashi H."/>
            <person name="Kobayashi N."/>
            <person name="Machita K."/>
            <person name="Maehara T."/>
            <person name="Masukawa M."/>
            <person name="Mizubayashi T."/>
            <person name="Mukai Y."/>
            <person name="Nagasaki H."/>
            <person name="Nagata Y."/>
            <person name="Naito S."/>
            <person name="Nakashima M."/>
            <person name="Nakama Y."/>
            <person name="Nakamichi Y."/>
            <person name="Nakamura M."/>
            <person name="Meguro A."/>
            <person name="Negishi M."/>
            <person name="Ohta I."/>
            <person name="Ohta T."/>
            <person name="Okamoto M."/>
            <person name="Ono N."/>
            <person name="Saji S."/>
            <person name="Sakaguchi M."/>
            <person name="Sakai K."/>
            <person name="Shibata M."/>
            <person name="Shimokawa T."/>
            <person name="Song J."/>
            <person name="Takazaki Y."/>
            <person name="Terasawa K."/>
            <person name="Tsugane M."/>
            <person name="Tsuji K."/>
            <person name="Ueda S."/>
            <person name="Waki K."/>
            <person name="Yamagata H."/>
            <person name="Yamamoto M."/>
            <person name="Yamamoto S."/>
            <person name="Yamane H."/>
            <person name="Yoshiki S."/>
            <person name="Yoshihara R."/>
            <person name="Yukawa K."/>
            <person name="Zhong H."/>
            <person name="Yano M."/>
            <person name="Yuan Q."/>
            <person name="Ouyang S."/>
            <person name="Liu J."/>
            <person name="Jones K.M."/>
            <person name="Gansberger K."/>
            <person name="Moffat K."/>
            <person name="Hill J."/>
            <person name="Bera J."/>
            <person name="Fadrosh D."/>
            <person name="Jin S."/>
            <person name="Johri S."/>
            <person name="Kim M."/>
            <person name="Overton L."/>
            <person name="Reardon M."/>
            <person name="Tsitrin T."/>
            <person name="Vuong H."/>
            <person name="Weaver B."/>
            <person name="Ciecko A."/>
            <person name="Tallon L."/>
            <person name="Jackson J."/>
            <person name="Pai G."/>
            <person name="Aken S.V."/>
            <person name="Utterback T."/>
            <person name="Reidmuller S."/>
            <person name="Feldblyum T."/>
            <person name="Hsiao J."/>
            <person name="Zismann V."/>
            <person name="Iobst S."/>
            <person name="de Vazeille A.R."/>
            <person name="Buell C.R."/>
            <person name="Ying K."/>
            <person name="Li Y."/>
            <person name="Lu T."/>
            <person name="Huang Y."/>
            <person name="Zhao Q."/>
            <person name="Feng Q."/>
            <person name="Zhang L."/>
            <person name="Zhu J."/>
            <person name="Weng Q."/>
            <person name="Mu J."/>
            <person name="Lu Y."/>
            <person name="Fan D."/>
            <person name="Liu Y."/>
            <person name="Guan J."/>
            <person name="Zhang Y."/>
            <person name="Yu S."/>
            <person name="Liu X."/>
            <person name="Zhang Y."/>
            <person name="Hong G."/>
            <person name="Han B."/>
            <person name="Choisne N."/>
            <person name="Demange N."/>
            <person name="Orjeda G."/>
            <person name="Samain S."/>
            <person name="Cattolico L."/>
            <person name="Pelletier E."/>
            <person name="Couloux A."/>
            <person name="Segurens B."/>
            <person name="Wincker P."/>
            <person name="D'Hont A."/>
            <person name="Scarpelli C."/>
            <person name="Weissenbach J."/>
            <person name="Salanoubat M."/>
            <person name="Quetier F."/>
            <person name="Yu Y."/>
            <person name="Kim H.R."/>
            <person name="Rambo T."/>
            <person name="Currie J."/>
            <person name="Collura K."/>
            <person name="Luo M."/>
            <person name="Yang T."/>
            <person name="Ammiraju J.S.S."/>
            <person name="Engler F."/>
            <person name="Soderlund C."/>
            <person name="Wing R.A."/>
            <person name="Palmer L.E."/>
            <person name="de la Bastide M."/>
            <person name="Spiegel L."/>
            <person name="Nascimento L."/>
            <person name="Zutavern T."/>
            <person name="O'Shaughnessy A."/>
            <person name="Dike S."/>
            <person name="Dedhia N."/>
            <person name="Preston R."/>
            <person name="Balija V."/>
            <person name="McCombie W.R."/>
            <person name="Chow T."/>
            <person name="Chen H."/>
            <person name="Chung M."/>
            <person name="Chen C."/>
            <person name="Shaw J."/>
            <person name="Wu H."/>
            <person name="Hsiao K."/>
            <person name="Chao Y."/>
            <person name="Chu M."/>
            <person name="Cheng C."/>
            <person name="Hour A."/>
            <person name="Lee P."/>
            <person name="Lin S."/>
            <person name="Lin Y."/>
            <person name="Liou J."/>
            <person name="Liu S."/>
            <person name="Hsing Y."/>
            <person name="Raghuvanshi S."/>
            <person name="Mohanty A."/>
            <person name="Bharti A.K."/>
            <person name="Gaur A."/>
            <person name="Gupta V."/>
            <person name="Kumar D."/>
            <person name="Ravi V."/>
            <person name="Vij S."/>
            <person name="Kapur A."/>
            <person name="Khurana P."/>
            <person name="Khurana P."/>
            <person name="Khurana J.P."/>
            <person name="Tyagi A.K."/>
            <person name="Gaikwad K."/>
            <person name="Singh A."/>
            <person name="Dalal V."/>
            <person name="Srivastava S."/>
            <person name="Dixit A."/>
            <person name="Pal A.K."/>
            <person name="Ghazi I.A."/>
            <person name="Yadav M."/>
            <person name="Pandit A."/>
            <person name="Bhargava A."/>
            <person name="Sureshbabu K."/>
            <person name="Batra K."/>
            <person name="Sharma T.R."/>
            <person name="Mohapatra T."/>
            <person name="Singh N.K."/>
            <person name="Messing J."/>
            <person name="Nelson A.B."/>
            <person name="Fuks G."/>
            <person name="Kavchok S."/>
            <person name="Keizer G."/>
            <person name="Linton E."/>
            <person name="Llaca V."/>
            <person name="Song R."/>
            <person name="Tanyolac B."/>
            <person name="Young S."/>
            <person name="Ho-Il K."/>
            <person name="Hahn J.H."/>
            <person name="Sangsakoo G."/>
            <person name="Vanavichit A."/>
            <person name="de Mattos Luiz.A.T."/>
            <person name="Zimmer P.D."/>
            <person name="Malone G."/>
            <person name="Dellagostin O."/>
            <person name="de Oliveira A.C."/>
            <person name="Bevan M."/>
            <person name="Bancroft I."/>
            <person name="Minx P."/>
            <person name="Cordum H."/>
            <person name="Wilson R."/>
            <person name="Cheng Z."/>
            <person name="Jin W."/>
            <person name="Jiang J."/>
            <person name="Leong S.A."/>
            <person name="Iwama H."/>
            <person name="Gojobori T."/>
            <person name="Itoh T."/>
            <person name="Niimura Y."/>
            <person name="Fujii Y."/>
            <person name="Habara T."/>
            <person name="Sakai H."/>
            <person name="Sato Y."/>
            <person name="Wilson G."/>
            <person name="Kumar K."/>
            <person name="McCouch S."/>
            <person name="Juretic N."/>
            <person name="Hoen D."/>
            <person name="Wright S."/>
            <person name="Bruskiewich R."/>
            <person name="Bureau T."/>
            <person name="Miyao A."/>
            <person name="Hirochika H."/>
            <person name="Nishikawa T."/>
            <person name="Kadowaki K."/>
            <person name="Sugiura M."/>
            <person name="Burr B."/>
            <person name="Sasaki T."/>
        </authorList>
    </citation>
    <scope>NUCLEOTIDE SEQUENCE [LARGE SCALE GENOMIC DNA]</scope>
    <source>
        <strain evidence="2">cv. Nipponbare</strain>
    </source>
</reference>
<protein>
    <submittedName>
        <fullName evidence="1">Os10g0318000 protein</fullName>
    </submittedName>
</protein>
<gene>
    <name evidence="1" type="ordered locus">Os10g0318000</name>
</gene>
<proteinExistence type="predicted"/>
<evidence type="ECO:0000313" key="2">
    <source>
        <dbReference type="Proteomes" id="UP000000763"/>
    </source>
</evidence>